<dbReference type="Gene3D" id="3.40.50.2000">
    <property type="entry name" value="Glycogen Phosphorylase B"/>
    <property type="match status" value="2"/>
</dbReference>
<dbReference type="Proteomes" id="UP001499979">
    <property type="component" value="Unassembled WGS sequence"/>
</dbReference>
<dbReference type="PANTHER" id="PTHR43174:SF1">
    <property type="entry name" value="UDP-N-ACETYLGLUCOSAMINE 2-EPIMERASE"/>
    <property type="match status" value="1"/>
</dbReference>
<dbReference type="CDD" id="cd03786">
    <property type="entry name" value="GTB_UDP-GlcNAc_2-Epimerase"/>
    <property type="match status" value="1"/>
</dbReference>
<keyword evidence="4" id="KW-1185">Reference proteome</keyword>
<proteinExistence type="inferred from homology"/>
<dbReference type="Pfam" id="PF02350">
    <property type="entry name" value="Epimerase_2"/>
    <property type="match status" value="1"/>
</dbReference>
<dbReference type="InterPro" id="IPR029767">
    <property type="entry name" value="WecB-like"/>
</dbReference>
<dbReference type="PANTHER" id="PTHR43174">
    <property type="entry name" value="UDP-N-ACETYLGLUCOSAMINE 2-EPIMERASE"/>
    <property type="match status" value="1"/>
</dbReference>
<gene>
    <name evidence="3" type="primary">wecB</name>
    <name evidence="3" type="ORF">GCM10009606_25840</name>
</gene>
<sequence length="375" mass="40004">MTELARQLPNQEERMMRVVSVVGARPQFVKLAPVHRAFERAGIDHAVVHTGQHYASQLSDVFFADLGLPNPALHLGVGSGTHGVQTGAILSAMDQALVDLCPDAVVVYGDTNSTLAAAVCAAKMQLPIAHVEAGLRSFNRAMPEEHNRILTDHASDLCLAPTALAMTNLATEGLADRSMLVGDVMVEICHEVRDRVRDSPIELTEIGDEPFVIATLHRAENTDNPDRLRMLLRRLASLPLPVLLAAHPRLLAKASEYGIELDSGAVRVVNALAYPTMVSAVLRSSGVVTDSGGLQKEALLLGTVCTTLRSETEWVETLDDGWNVLDPDGAELSHLAARTPPASVPPSPFGQGDAAHLVSEAVISMVGSRDGMPAQ</sequence>
<reference evidence="3 4" key="1">
    <citation type="journal article" date="2019" name="Int. J. Syst. Evol. Microbiol.">
        <title>The Global Catalogue of Microorganisms (GCM) 10K type strain sequencing project: providing services to taxonomists for standard genome sequencing and annotation.</title>
        <authorList>
            <consortium name="The Broad Institute Genomics Platform"/>
            <consortium name="The Broad Institute Genome Sequencing Center for Infectious Disease"/>
            <person name="Wu L."/>
            <person name="Ma J."/>
        </authorList>
    </citation>
    <scope>NUCLEOTIDE SEQUENCE [LARGE SCALE GENOMIC DNA]</scope>
    <source>
        <strain evidence="3 4">JCM 11813</strain>
    </source>
</reference>
<evidence type="ECO:0000313" key="3">
    <source>
        <dbReference type="EMBL" id="GAA1145583.1"/>
    </source>
</evidence>
<evidence type="ECO:0000259" key="2">
    <source>
        <dbReference type="Pfam" id="PF02350"/>
    </source>
</evidence>
<accession>A0ABN1UE45</accession>
<comment type="similarity">
    <text evidence="1">Belongs to the UDP-N-acetylglucosamine 2-epimerase family.</text>
</comment>
<organism evidence="3 4">
    <name type="scientific">Nocardioides aquiterrae</name>
    <dbReference type="NCBI Taxonomy" id="203799"/>
    <lineage>
        <taxon>Bacteria</taxon>
        <taxon>Bacillati</taxon>
        <taxon>Actinomycetota</taxon>
        <taxon>Actinomycetes</taxon>
        <taxon>Propionibacteriales</taxon>
        <taxon>Nocardioidaceae</taxon>
        <taxon>Nocardioides</taxon>
    </lineage>
</organism>
<dbReference type="NCBIfam" id="TIGR00236">
    <property type="entry name" value="wecB"/>
    <property type="match status" value="1"/>
</dbReference>
<evidence type="ECO:0000256" key="1">
    <source>
        <dbReference type="RuleBase" id="RU003513"/>
    </source>
</evidence>
<feature type="domain" description="UDP-N-acetylglucosamine 2-epimerase" evidence="2">
    <location>
        <begin position="39"/>
        <end position="360"/>
    </location>
</feature>
<keyword evidence="1" id="KW-0413">Isomerase</keyword>
<name>A0ABN1UE45_9ACTN</name>
<comment type="caution">
    <text evidence="3">The sequence shown here is derived from an EMBL/GenBank/DDBJ whole genome shotgun (WGS) entry which is preliminary data.</text>
</comment>
<evidence type="ECO:0000313" key="4">
    <source>
        <dbReference type="Proteomes" id="UP001499979"/>
    </source>
</evidence>
<dbReference type="EMBL" id="BAAAJE010000012">
    <property type="protein sequence ID" value="GAA1145583.1"/>
    <property type="molecule type" value="Genomic_DNA"/>
</dbReference>
<dbReference type="SUPFAM" id="SSF53756">
    <property type="entry name" value="UDP-Glycosyltransferase/glycogen phosphorylase"/>
    <property type="match status" value="1"/>
</dbReference>
<dbReference type="InterPro" id="IPR003331">
    <property type="entry name" value="UDP_GlcNAc_Epimerase_2_dom"/>
</dbReference>
<protein>
    <submittedName>
        <fullName evidence="3">UDP-N-acetylglucosamine 2-epimerase (Non-hydrolyzing)</fullName>
    </submittedName>
</protein>